<reference evidence="7 8" key="1">
    <citation type="journal article" date="2020" name="mSystems">
        <title>Defining Genomic and Predicted Metabolic Features of the Acetobacterium Genus.</title>
        <authorList>
            <person name="Ross D.E."/>
            <person name="Marshall C.W."/>
            <person name="Gulliver D."/>
            <person name="May H.D."/>
            <person name="Norman R.S."/>
        </authorList>
    </citation>
    <scope>NUCLEOTIDE SEQUENCE [LARGE SCALE GENOMIC DNA]</scope>
    <source>
        <strain evidence="7 8">DSM 8238</strain>
    </source>
</reference>
<evidence type="ECO:0000256" key="5">
    <source>
        <dbReference type="ARBA" id="ARBA00022691"/>
    </source>
</evidence>
<dbReference type="Gene3D" id="1.10.155.10">
    <property type="entry name" value="Chemotaxis receptor methyltransferase CheR, N-terminal domain"/>
    <property type="match status" value="1"/>
</dbReference>
<dbReference type="Gene3D" id="3.40.50.150">
    <property type="entry name" value="Vaccinia Virus protein VP39"/>
    <property type="match status" value="1"/>
</dbReference>
<dbReference type="Pfam" id="PF01739">
    <property type="entry name" value="CheR"/>
    <property type="match status" value="1"/>
</dbReference>
<comment type="caution">
    <text evidence="7">The sequence shown here is derived from an EMBL/GenBank/DDBJ whole genome shotgun (WGS) entry which is preliminary data.</text>
</comment>
<evidence type="ECO:0000256" key="3">
    <source>
        <dbReference type="ARBA" id="ARBA00022603"/>
    </source>
</evidence>
<keyword evidence="4" id="KW-0808">Transferase</keyword>
<dbReference type="RefSeq" id="WP_186841113.1">
    <property type="nucleotide sequence ID" value="NZ_WJBC01000002.1"/>
</dbReference>
<accession>A0ABR6WRD5</accession>
<dbReference type="Proteomes" id="UP000603234">
    <property type="component" value="Unassembled WGS sequence"/>
</dbReference>
<comment type="catalytic activity">
    <reaction evidence="1">
        <text>L-glutamyl-[protein] + S-adenosyl-L-methionine = [protein]-L-glutamate 5-O-methyl ester + S-adenosyl-L-homocysteine</text>
        <dbReference type="Rhea" id="RHEA:24452"/>
        <dbReference type="Rhea" id="RHEA-COMP:10208"/>
        <dbReference type="Rhea" id="RHEA-COMP:10311"/>
        <dbReference type="ChEBI" id="CHEBI:29973"/>
        <dbReference type="ChEBI" id="CHEBI:57856"/>
        <dbReference type="ChEBI" id="CHEBI:59789"/>
        <dbReference type="ChEBI" id="CHEBI:82795"/>
        <dbReference type="EC" id="2.1.1.80"/>
    </reaction>
</comment>
<evidence type="ECO:0000256" key="2">
    <source>
        <dbReference type="ARBA" id="ARBA00012534"/>
    </source>
</evidence>
<dbReference type="PANTHER" id="PTHR24422">
    <property type="entry name" value="CHEMOTAXIS PROTEIN METHYLTRANSFERASE"/>
    <property type="match status" value="1"/>
</dbReference>
<dbReference type="InterPro" id="IPR036804">
    <property type="entry name" value="CheR_N_sf"/>
</dbReference>
<dbReference type="PANTHER" id="PTHR24422:SF10">
    <property type="entry name" value="CHEMOTAXIS PROTEIN METHYLTRANSFERASE 2"/>
    <property type="match status" value="1"/>
</dbReference>
<sequence>MEQLIEITKEEYMLLADYIYKESGIDLKKNKELLLVGRLRKLLVELGFSSFLEYYHYLINDKTGVASSVLIDKISTNHTFFMRESDHFEYFKNSVLPYLKNSKEDRLKRDIRLWCAASSTGEEPYTLSFLMKEYFGKDASLWDTRLLATDISTTVLDVAKRGIYSCKDIEPLPRAWKMKYFTRQDEDYVKVIDEIKENVIFRRFNLMNCTFPFSQKLDVIFCRNVMIYFDQATKDRLSEKMYDCLESGGFLFIGHSESINLQTTKFKYVMPSVYRKWA</sequence>
<dbReference type="InterPro" id="IPR000780">
    <property type="entry name" value="CheR_MeTrfase"/>
</dbReference>
<evidence type="ECO:0000256" key="1">
    <source>
        <dbReference type="ARBA" id="ARBA00001541"/>
    </source>
</evidence>
<dbReference type="InterPro" id="IPR022642">
    <property type="entry name" value="CheR_C"/>
</dbReference>
<dbReference type="InterPro" id="IPR029063">
    <property type="entry name" value="SAM-dependent_MTases_sf"/>
</dbReference>
<dbReference type="InterPro" id="IPR026024">
    <property type="entry name" value="Chemotaxis_MeTrfase_CheR"/>
</dbReference>
<name>A0ABR6WRD5_9FIRM</name>
<dbReference type="PRINTS" id="PR00996">
    <property type="entry name" value="CHERMTFRASE"/>
</dbReference>
<dbReference type="PIRSF" id="PIRSF000410">
    <property type="entry name" value="CheR"/>
    <property type="match status" value="1"/>
</dbReference>
<evidence type="ECO:0000256" key="4">
    <source>
        <dbReference type="ARBA" id="ARBA00022679"/>
    </source>
</evidence>
<dbReference type="SMART" id="SM00138">
    <property type="entry name" value="MeTrc"/>
    <property type="match status" value="1"/>
</dbReference>
<organism evidence="7 8">
    <name type="scientific">Acetobacterium fimetarium</name>
    <dbReference type="NCBI Taxonomy" id="52691"/>
    <lineage>
        <taxon>Bacteria</taxon>
        <taxon>Bacillati</taxon>
        <taxon>Bacillota</taxon>
        <taxon>Clostridia</taxon>
        <taxon>Eubacteriales</taxon>
        <taxon>Eubacteriaceae</taxon>
        <taxon>Acetobacterium</taxon>
    </lineage>
</organism>
<dbReference type="EC" id="2.1.1.80" evidence="2"/>
<keyword evidence="8" id="KW-1185">Reference proteome</keyword>
<evidence type="ECO:0000259" key="6">
    <source>
        <dbReference type="PROSITE" id="PS50123"/>
    </source>
</evidence>
<keyword evidence="3" id="KW-0489">Methyltransferase</keyword>
<dbReference type="SUPFAM" id="SSF53335">
    <property type="entry name" value="S-adenosyl-L-methionine-dependent methyltransferases"/>
    <property type="match status" value="1"/>
</dbReference>
<dbReference type="EMBL" id="WJBC01000002">
    <property type="protein sequence ID" value="MBC3803194.1"/>
    <property type="molecule type" value="Genomic_DNA"/>
</dbReference>
<protein>
    <recommendedName>
        <fullName evidence="2">protein-glutamate O-methyltransferase</fullName>
        <ecNumber evidence="2">2.1.1.80</ecNumber>
    </recommendedName>
</protein>
<proteinExistence type="predicted"/>
<dbReference type="InterPro" id="IPR022641">
    <property type="entry name" value="CheR_N"/>
</dbReference>
<dbReference type="InterPro" id="IPR050903">
    <property type="entry name" value="Bact_Chemotaxis_MeTrfase"/>
</dbReference>
<dbReference type="Pfam" id="PF03705">
    <property type="entry name" value="CheR_N"/>
    <property type="match status" value="1"/>
</dbReference>
<feature type="domain" description="CheR-type methyltransferase" evidence="6">
    <location>
        <begin position="1"/>
        <end position="278"/>
    </location>
</feature>
<dbReference type="PROSITE" id="PS50123">
    <property type="entry name" value="CHER"/>
    <property type="match status" value="1"/>
</dbReference>
<keyword evidence="5" id="KW-0949">S-adenosyl-L-methionine</keyword>
<evidence type="ECO:0000313" key="7">
    <source>
        <dbReference type="EMBL" id="MBC3803194.1"/>
    </source>
</evidence>
<gene>
    <name evidence="7" type="ORF">GH808_01880</name>
</gene>
<dbReference type="SUPFAM" id="SSF47757">
    <property type="entry name" value="Chemotaxis receptor methyltransferase CheR, N-terminal domain"/>
    <property type="match status" value="1"/>
</dbReference>
<evidence type="ECO:0000313" key="8">
    <source>
        <dbReference type="Proteomes" id="UP000603234"/>
    </source>
</evidence>